<proteinExistence type="predicted"/>
<dbReference type="InterPro" id="IPR010466">
    <property type="entry name" value="DUF1058"/>
</dbReference>
<dbReference type="EMBL" id="FZPA01000001">
    <property type="protein sequence ID" value="SNS37557.1"/>
    <property type="molecule type" value="Genomic_DNA"/>
</dbReference>
<name>A0A239DYX0_9SPHN</name>
<protein>
    <submittedName>
        <fullName evidence="1">SH3-like domain-containing protein</fullName>
    </submittedName>
</protein>
<reference evidence="1 2" key="1">
    <citation type="submission" date="2017-06" db="EMBL/GenBank/DDBJ databases">
        <authorList>
            <person name="Kim H.J."/>
            <person name="Triplett B.A."/>
        </authorList>
    </citation>
    <scope>NUCLEOTIDE SEQUENCE [LARGE SCALE GENOMIC DNA]</scope>
    <source>
        <strain evidence="1 2">DS15</strain>
    </source>
</reference>
<dbReference type="Pfam" id="PF06347">
    <property type="entry name" value="SH3_4"/>
    <property type="match status" value="2"/>
</dbReference>
<evidence type="ECO:0000313" key="2">
    <source>
        <dbReference type="Proteomes" id="UP000198339"/>
    </source>
</evidence>
<gene>
    <name evidence="1" type="ORF">SAMN06295955_101510</name>
</gene>
<dbReference type="AlphaFoldDB" id="A0A239DYX0"/>
<sequence length="165" mass="18308">MKIRHLLAVIVAVAAIGPGIVVAVARYAPAAAQASDEVQLPYWASISVDRARMRKGPSMDVPVLWEYRRKDLPVKVIARHDLWRKVEDPDGAQGWMAARLLSRTRTAIVTGEIRPMRESPTPGAAVAYRAEPGVVGRITDCKDGWCRFDVRGRKGWIETGHIWGD</sequence>
<dbReference type="Proteomes" id="UP000198339">
    <property type="component" value="Unassembled WGS sequence"/>
</dbReference>
<accession>A0A239DYX0</accession>
<dbReference type="Gene3D" id="2.30.30.40">
    <property type="entry name" value="SH3 Domains"/>
    <property type="match status" value="1"/>
</dbReference>
<organism evidence="1 2">
    <name type="scientific">Sphingopyxis indica</name>
    <dbReference type="NCBI Taxonomy" id="436663"/>
    <lineage>
        <taxon>Bacteria</taxon>
        <taxon>Pseudomonadati</taxon>
        <taxon>Pseudomonadota</taxon>
        <taxon>Alphaproteobacteria</taxon>
        <taxon>Sphingomonadales</taxon>
        <taxon>Sphingomonadaceae</taxon>
        <taxon>Sphingopyxis</taxon>
    </lineage>
</organism>
<dbReference type="OrthoDB" id="9810773at2"/>
<keyword evidence="2" id="KW-1185">Reference proteome</keyword>
<dbReference type="RefSeq" id="WP_089214377.1">
    <property type="nucleotide sequence ID" value="NZ_FZPA01000001.1"/>
</dbReference>
<evidence type="ECO:0000313" key="1">
    <source>
        <dbReference type="EMBL" id="SNS37557.1"/>
    </source>
</evidence>